<name>U9UXI8_RHIID</name>
<proteinExistence type="predicted"/>
<dbReference type="EMBL" id="KI277424">
    <property type="protein sequence ID" value="ESA20321.1"/>
    <property type="molecule type" value="Genomic_DNA"/>
</dbReference>
<gene>
    <name evidence="1" type="ORF">GLOINDRAFT_92415</name>
</gene>
<reference evidence="1" key="1">
    <citation type="submission" date="2013-07" db="EMBL/GenBank/DDBJ databases">
        <title>The genome of an arbuscular mycorrhizal fungus provides insights into the evolution of the oldest plant symbiosis.</title>
        <authorList>
            <consortium name="DOE Joint Genome Institute"/>
            <person name="Tisserant E."/>
            <person name="Malbreil M."/>
            <person name="Kuo A."/>
            <person name="Kohler A."/>
            <person name="Symeonidi A."/>
            <person name="Balestrini R."/>
            <person name="Charron P."/>
            <person name="Duensing N."/>
            <person name="Frei-dit-Frey N."/>
            <person name="Gianinazzi-Pearson V."/>
            <person name="Gilbert B."/>
            <person name="Handa Y."/>
            <person name="Hijri M."/>
            <person name="Kaul R."/>
            <person name="Kawaguchi M."/>
            <person name="Krajinski F."/>
            <person name="Lammers P."/>
            <person name="Lapierre D."/>
            <person name="Masclaux F.G."/>
            <person name="Murat C."/>
            <person name="Morin E."/>
            <person name="Ndikumana S."/>
            <person name="Pagni M."/>
            <person name="Petitpierre D."/>
            <person name="Requena N."/>
            <person name="Rosikiewicz P."/>
            <person name="Riley R."/>
            <person name="Saito K."/>
            <person name="San Clemente H."/>
            <person name="Shapiro H."/>
            <person name="van Tuinen D."/>
            <person name="Becard G."/>
            <person name="Bonfante P."/>
            <person name="Paszkowski U."/>
            <person name="Shachar-Hill Y."/>
            <person name="Young J.P."/>
            <person name="Sanders I.R."/>
            <person name="Henrissat B."/>
            <person name="Rensing S.A."/>
            <person name="Grigoriev I.V."/>
            <person name="Corradi N."/>
            <person name="Roux C."/>
            <person name="Martin F."/>
        </authorList>
    </citation>
    <scope>NUCLEOTIDE SEQUENCE</scope>
    <source>
        <strain evidence="1">DAOM 197198</strain>
    </source>
</reference>
<organism evidence="1">
    <name type="scientific">Rhizophagus irregularis (strain DAOM 181602 / DAOM 197198 / MUCL 43194)</name>
    <name type="common">Arbuscular mycorrhizal fungus</name>
    <name type="synonym">Glomus intraradices</name>
    <dbReference type="NCBI Taxonomy" id="747089"/>
    <lineage>
        <taxon>Eukaryota</taxon>
        <taxon>Fungi</taxon>
        <taxon>Fungi incertae sedis</taxon>
        <taxon>Mucoromycota</taxon>
        <taxon>Glomeromycotina</taxon>
        <taxon>Glomeromycetes</taxon>
        <taxon>Glomerales</taxon>
        <taxon>Glomeraceae</taxon>
        <taxon>Rhizophagus</taxon>
    </lineage>
</organism>
<evidence type="ECO:0000313" key="1">
    <source>
        <dbReference type="EMBL" id="ESA20321.1"/>
    </source>
</evidence>
<protein>
    <submittedName>
        <fullName evidence="1">Uncharacterized protein</fullName>
    </submittedName>
</protein>
<accession>U9UXI8</accession>
<dbReference type="AlphaFoldDB" id="U9UXI8"/>
<sequence>MESLDKKNSYVSLNAHTRADEIRERRCEKNWIRRNNKRNKQKKLLPPIPPGINGDLRIYYRDTYNINLFDHKVRRRFNVTSIPNTATTKHEKSLVAATTTINRYSGRDHKSEQQAISFLKKINLLSTTGRTFKTNTSRI</sequence>
<dbReference type="VEuPathDB" id="FungiDB:RhiirFUN_022967"/>
<dbReference type="HOGENOM" id="CLU_1846149_0_0_1"/>